<dbReference type="EMBL" id="CZAE01000005">
    <property type="protein sequence ID" value="CUO93474.1"/>
    <property type="molecule type" value="Genomic_DNA"/>
</dbReference>
<proteinExistence type="predicted"/>
<accession>A0A174J198</accession>
<sequence>MGNLMNEKTYILLFILFISCIDVAFVQAQTKHVTIQGTILEEDTQLPIGQATIQLLSLPDSNYVKGVSSLEQGNFTLTAPPGHFLIKLSFIGFTTEFKTLQINNTTKPIIQLGKIELKPDAILLKETVIVAQAPPVVVAGDTTAYNASAYRVNEGAALEELVKKLSGAEINEDGKLTINGEEIKNYRQESDIKNLNILSKRITNGKHLIIHSERKLI</sequence>
<dbReference type="Gene3D" id="2.60.40.1120">
    <property type="entry name" value="Carboxypeptidase-like, regulatory domain"/>
    <property type="match status" value="1"/>
</dbReference>
<dbReference type="SUPFAM" id="SSF49464">
    <property type="entry name" value="Carboxypeptidase regulatory domain-like"/>
    <property type="match status" value="1"/>
</dbReference>
<protein>
    <submittedName>
        <fullName evidence="1">TonB-dependent receptor</fullName>
    </submittedName>
</protein>
<keyword evidence="1" id="KW-0675">Receptor</keyword>
<dbReference type="AlphaFoldDB" id="A0A174J198"/>
<dbReference type="Proteomes" id="UP000095606">
    <property type="component" value="Unassembled WGS sequence"/>
</dbReference>
<evidence type="ECO:0000313" key="1">
    <source>
        <dbReference type="EMBL" id="CUO93474.1"/>
    </source>
</evidence>
<gene>
    <name evidence="1" type="ORF">ERS852461_01476</name>
</gene>
<evidence type="ECO:0000313" key="2">
    <source>
        <dbReference type="Proteomes" id="UP000095606"/>
    </source>
</evidence>
<reference evidence="1 2" key="1">
    <citation type="submission" date="2015-09" db="EMBL/GenBank/DDBJ databases">
        <authorList>
            <consortium name="Pathogen Informatics"/>
        </authorList>
    </citation>
    <scope>NUCLEOTIDE SEQUENCE [LARGE SCALE GENOMIC DNA]</scope>
    <source>
        <strain evidence="1 2">2789STDY5834846</strain>
    </source>
</reference>
<dbReference type="InterPro" id="IPR008969">
    <property type="entry name" value="CarboxyPept-like_regulatory"/>
</dbReference>
<name>A0A174J198_9BACE</name>
<dbReference type="Pfam" id="PF13715">
    <property type="entry name" value="CarbopepD_reg_2"/>
    <property type="match status" value="1"/>
</dbReference>
<organism evidence="1 2">
    <name type="scientific">Bacteroides faecis</name>
    <dbReference type="NCBI Taxonomy" id="674529"/>
    <lineage>
        <taxon>Bacteria</taxon>
        <taxon>Pseudomonadati</taxon>
        <taxon>Bacteroidota</taxon>
        <taxon>Bacteroidia</taxon>
        <taxon>Bacteroidales</taxon>
        <taxon>Bacteroidaceae</taxon>
        <taxon>Bacteroides</taxon>
    </lineage>
</organism>